<dbReference type="STRING" id="1314783.A0A165Q7G6"/>
<dbReference type="OrthoDB" id="3265169at2759"/>
<protein>
    <recommendedName>
        <fullName evidence="1">DUF6699 domain-containing protein</fullName>
    </recommendedName>
</protein>
<sequence>MSPKDLPPSPVTPTRILSGHAAPTGALQMYPMGYPAAPGSRATYGLMTPPTTPERARGHRGSAGYAVHPVFNPRTLYLNVAMPLSNIDPRALRNAHESFTIPPANAVHINVLGVFRFEVRARQTGGVTVRDVFEGILQAMAQSASPEEARCFAPEVQQSVASTRTPRRYKYLGPRLLFNAIEVTHVSGGIVYCDLHLANVPQ</sequence>
<feature type="domain" description="DUF6699" evidence="1">
    <location>
        <begin position="89"/>
        <end position="168"/>
    </location>
</feature>
<dbReference type="EMBL" id="KV429060">
    <property type="protein sequence ID" value="KZT69110.1"/>
    <property type="molecule type" value="Genomic_DNA"/>
</dbReference>
<name>A0A165Q7G6_9APHY</name>
<evidence type="ECO:0000313" key="3">
    <source>
        <dbReference type="Proteomes" id="UP000076727"/>
    </source>
</evidence>
<dbReference type="Proteomes" id="UP000076727">
    <property type="component" value="Unassembled WGS sequence"/>
</dbReference>
<evidence type="ECO:0000259" key="1">
    <source>
        <dbReference type="Pfam" id="PF20415"/>
    </source>
</evidence>
<organism evidence="2 3">
    <name type="scientific">Daedalea quercina L-15889</name>
    <dbReference type="NCBI Taxonomy" id="1314783"/>
    <lineage>
        <taxon>Eukaryota</taxon>
        <taxon>Fungi</taxon>
        <taxon>Dikarya</taxon>
        <taxon>Basidiomycota</taxon>
        <taxon>Agaricomycotina</taxon>
        <taxon>Agaricomycetes</taxon>
        <taxon>Polyporales</taxon>
        <taxon>Fomitopsis</taxon>
    </lineage>
</organism>
<evidence type="ECO:0000313" key="2">
    <source>
        <dbReference type="EMBL" id="KZT69110.1"/>
    </source>
</evidence>
<gene>
    <name evidence="2" type="ORF">DAEQUDRAFT_726977</name>
</gene>
<keyword evidence="3" id="KW-1185">Reference proteome</keyword>
<dbReference type="InterPro" id="IPR046522">
    <property type="entry name" value="DUF6699"/>
</dbReference>
<accession>A0A165Q7G6</accession>
<dbReference type="Pfam" id="PF20415">
    <property type="entry name" value="DUF6699"/>
    <property type="match status" value="1"/>
</dbReference>
<reference evidence="2 3" key="1">
    <citation type="journal article" date="2016" name="Mol. Biol. Evol.">
        <title>Comparative Genomics of Early-Diverging Mushroom-Forming Fungi Provides Insights into the Origins of Lignocellulose Decay Capabilities.</title>
        <authorList>
            <person name="Nagy L.G."/>
            <person name="Riley R."/>
            <person name="Tritt A."/>
            <person name="Adam C."/>
            <person name="Daum C."/>
            <person name="Floudas D."/>
            <person name="Sun H."/>
            <person name="Yadav J.S."/>
            <person name="Pangilinan J."/>
            <person name="Larsson K.H."/>
            <person name="Matsuura K."/>
            <person name="Barry K."/>
            <person name="Labutti K."/>
            <person name="Kuo R."/>
            <person name="Ohm R.A."/>
            <person name="Bhattacharya S.S."/>
            <person name="Shirouzu T."/>
            <person name="Yoshinaga Y."/>
            <person name="Martin F.M."/>
            <person name="Grigoriev I.V."/>
            <person name="Hibbett D.S."/>
        </authorList>
    </citation>
    <scope>NUCLEOTIDE SEQUENCE [LARGE SCALE GENOMIC DNA]</scope>
    <source>
        <strain evidence="2 3">L-15889</strain>
    </source>
</reference>
<proteinExistence type="predicted"/>
<dbReference type="AlphaFoldDB" id="A0A165Q7G6"/>